<proteinExistence type="predicted"/>
<feature type="compositionally biased region" description="Polar residues" evidence="1">
    <location>
        <begin position="138"/>
        <end position="158"/>
    </location>
</feature>
<dbReference type="Proteomes" id="UP000250235">
    <property type="component" value="Unassembled WGS sequence"/>
</dbReference>
<feature type="region of interest" description="Disordered" evidence="1">
    <location>
        <begin position="299"/>
        <end position="334"/>
    </location>
</feature>
<feature type="compositionally biased region" description="Gly residues" evidence="1">
    <location>
        <begin position="586"/>
        <end position="603"/>
    </location>
</feature>
<dbReference type="EMBL" id="KV017211">
    <property type="protein sequence ID" value="KZV18772.1"/>
    <property type="molecule type" value="Genomic_DNA"/>
</dbReference>
<evidence type="ECO:0000256" key="1">
    <source>
        <dbReference type="SAM" id="MobiDB-lite"/>
    </source>
</evidence>
<feature type="region of interest" description="Disordered" evidence="1">
    <location>
        <begin position="240"/>
        <end position="263"/>
    </location>
</feature>
<protein>
    <submittedName>
        <fullName evidence="2">Uncharacterized protein</fullName>
    </submittedName>
</protein>
<feature type="region of interest" description="Disordered" evidence="1">
    <location>
        <begin position="568"/>
        <end position="626"/>
    </location>
</feature>
<organism evidence="2 3">
    <name type="scientific">Dorcoceras hygrometricum</name>
    <dbReference type="NCBI Taxonomy" id="472368"/>
    <lineage>
        <taxon>Eukaryota</taxon>
        <taxon>Viridiplantae</taxon>
        <taxon>Streptophyta</taxon>
        <taxon>Embryophyta</taxon>
        <taxon>Tracheophyta</taxon>
        <taxon>Spermatophyta</taxon>
        <taxon>Magnoliopsida</taxon>
        <taxon>eudicotyledons</taxon>
        <taxon>Gunneridae</taxon>
        <taxon>Pentapetalae</taxon>
        <taxon>asterids</taxon>
        <taxon>lamiids</taxon>
        <taxon>Lamiales</taxon>
        <taxon>Gesneriaceae</taxon>
        <taxon>Didymocarpoideae</taxon>
        <taxon>Trichosporeae</taxon>
        <taxon>Loxocarpinae</taxon>
        <taxon>Dorcoceras</taxon>
    </lineage>
</organism>
<feature type="compositionally biased region" description="Polar residues" evidence="1">
    <location>
        <begin position="246"/>
        <end position="259"/>
    </location>
</feature>
<feature type="compositionally biased region" description="Low complexity" evidence="1">
    <location>
        <begin position="166"/>
        <end position="186"/>
    </location>
</feature>
<accession>A0A2Z7AAQ3</accession>
<keyword evidence="3" id="KW-1185">Reference proteome</keyword>
<feature type="region of interest" description="Disordered" evidence="1">
    <location>
        <begin position="138"/>
        <end position="207"/>
    </location>
</feature>
<dbReference type="AlphaFoldDB" id="A0A2Z7AAQ3"/>
<evidence type="ECO:0000313" key="2">
    <source>
        <dbReference type="EMBL" id="KZV18772.1"/>
    </source>
</evidence>
<reference evidence="2 3" key="1">
    <citation type="journal article" date="2015" name="Proc. Natl. Acad. Sci. U.S.A.">
        <title>The resurrection genome of Boea hygrometrica: A blueprint for survival of dehydration.</title>
        <authorList>
            <person name="Xiao L."/>
            <person name="Yang G."/>
            <person name="Zhang L."/>
            <person name="Yang X."/>
            <person name="Zhao S."/>
            <person name="Ji Z."/>
            <person name="Zhou Q."/>
            <person name="Hu M."/>
            <person name="Wang Y."/>
            <person name="Chen M."/>
            <person name="Xu Y."/>
            <person name="Jin H."/>
            <person name="Xiao X."/>
            <person name="Hu G."/>
            <person name="Bao F."/>
            <person name="Hu Y."/>
            <person name="Wan P."/>
            <person name="Li L."/>
            <person name="Deng X."/>
            <person name="Kuang T."/>
            <person name="Xiang C."/>
            <person name="Zhu J.K."/>
            <person name="Oliver M.J."/>
            <person name="He Y."/>
        </authorList>
    </citation>
    <scope>NUCLEOTIDE SEQUENCE [LARGE SCALE GENOMIC DNA]</scope>
    <source>
        <strain evidence="3">cv. XS01</strain>
    </source>
</reference>
<gene>
    <name evidence="2" type="ORF">F511_35142</name>
</gene>
<sequence>MASSLFINTLQVARIFGRYYFESTVTKFFSNATVIAGTVVSTVRGQKLVVMEEIFSTTFKLPTEGMPNFASIQNETIAEMRTRFSATENPRKRSQGYTVQISMLMELLVKVDLGASTKLHAKKVLTNKQVENYIKTNQGITPTGETSKQMEDTASNAEGWSKETQTKPVATQVTTPAPQTTATQTVENRGTVAPTNFDSEEDSETNSCPLVQRRCRKRQVSEPSDSDTTKSMPLTHFLKRRRTQRQHQQSGWTGVTIATQPDPIPASITEPEEIPDGHFSQGVGDDLFDENLEFNTRTEHGGRKEQEITTNKRDGSHHDSIPLVPTEGEGNIADNDQLDTGSHEPAKIVSAQNMQTNADPTSVDEYCQLLITSARNKVSAQLTIFEDWVHFRQEVRLKDISSFDSMVNIEKQLLEWGETEDIAELSERRSLILYKLIELELGKIYLAHLENFKTGVTSVNHDFECISRLHKELRLIAAAHRHYRELSLDVLSTRVSSLDLYFARLRDDTNVTRHHTTKLRDELKSTADGFDIKIDVLERTLTQRMVDELAGVKSQLAAIVEDLKETGAAKKGEGGGSSSRPREGKNGGGPNKGRGGSSSQGGRGRGRGRNDDPGDSSNRFRYTPWF</sequence>
<evidence type="ECO:0000313" key="3">
    <source>
        <dbReference type="Proteomes" id="UP000250235"/>
    </source>
</evidence>
<name>A0A2Z7AAQ3_9LAMI</name>
<feature type="compositionally biased region" description="Basic and acidic residues" evidence="1">
    <location>
        <begin position="299"/>
        <end position="320"/>
    </location>
</feature>